<name>A0A518HFT6_9BACT</name>
<keyword evidence="2" id="KW-0614">Plasmid</keyword>
<dbReference type="KEGG" id="tpla:ElP_76860"/>
<keyword evidence="1" id="KW-0812">Transmembrane</keyword>
<evidence type="ECO:0000313" key="3">
    <source>
        <dbReference type="Proteomes" id="UP000317835"/>
    </source>
</evidence>
<keyword evidence="3" id="KW-1185">Reference proteome</keyword>
<geneLocation type="plasmid" evidence="3">
    <name>pelp_5</name>
</geneLocation>
<dbReference type="Proteomes" id="UP000317835">
    <property type="component" value="Plasmid pElP_5"/>
</dbReference>
<gene>
    <name evidence="2" type="ORF">ElP_76860</name>
</gene>
<dbReference type="AlphaFoldDB" id="A0A518HFT6"/>
<protein>
    <submittedName>
        <fullName evidence="2">Uncharacterized protein</fullName>
    </submittedName>
</protein>
<keyword evidence="1" id="KW-0472">Membrane</keyword>
<keyword evidence="1" id="KW-1133">Transmembrane helix</keyword>
<feature type="transmembrane region" description="Helical" evidence="1">
    <location>
        <begin position="61"/>
        <end position="82"/>
    </location>
</feature>
<organism evidence="2 3">
    <name type="scientific">Tautonia plasticadhaerens</name>
    <dbReference type="NCBI Taxonomy" id="2527974"/>
    <lineage>
        <taxon>Bacteria</taxon>
        <taxon>Pseudomonadati</taxon>
        <taxon>Planctomycetota</taxon>
        <taxon>Planctomycetia</taxon>
        <taxon>Isosphaerales</taxon>
        <taxon>Isosphaeraceae</taxon>
        <taxon>Tautonia</taxon>
    </lineage>
</organism>
<reference evidence="2 3" key="1">
    <citation type="submission" date="2019-02" db="EMBL/GenBank/DDBJ databases">
        <title>Deep-cultivation of Planctomycetes and their phenomic and genomic characterization uncovers novel biology.</title>
        <authorList>
            <person name="Wiegand S."/>
            <person name="Jogler M."/>
            <person name="Boedeker C."/>
            <person name="Pinto D."/>
            <person name="Vollmers J."/>
            <person name="Rivas-Marin E."/>
            <person name="Kohn T."/>
            <person name="Peeters S.H."/>
            <person name="Heuer A."/>
            <person name="Rast P."/>
            <person name="Oberbeckmann S."/>
            <person name="Bunk B."/>
            <person name="Jeske O."/>
            <person name="Meyerdierks A."/>
            <person name="Storesund J.E."/>
            <person name="Kallscheuer N."/>
            <person name="Luecker S."/>
            <person name="Lage O.M."/>
            <person name="Pohl T."/>
            <person name="Merkel B.J."/>
            <person name="Hornburger P."/>
            <person name="Mueller R.-W."/>
            <person name="Bruemmer F."/>
            <person name="Labrenz M."/>
            <person name="Spormann A.M."/>
            <person name="Op den Camp H."/>
            <person name="Overmann J."/>
            <person name="Amann R."/>
            <person name="Jetten M.S.M."/>
            <person name="Mascher T."/>
            <person name="Medema M.H."/>
            <person name="Devos D.P."/>
            <person name="Kaster A.-K."/>
            <person name="Ovreas L."/>
            <person name="Rohde M."/>
            <person name="Galperin M.Y."/>
            <person name="Jogler C."/>
        </authorList>
    </citation>
    <scope>NUCLEOTIDE SEQUENCE [LARGE SCALE GENOMIC DNA]</scope>
    <source>
        <strain evidence="2 3">ElP</strain>
        <plasmid evidence="3">pelp_5</plasmid>
    </source>
</reference>
<evidence type="ECO:0000313" key="2">
    <source>
        <dbReference type="EMBL" id="QDV39713.1"/>
    </source>
</evidence>
<dbReference type="EMBL" id="CP036431">
    <property type="protein sequence ID" value="QDV39713.1"/>
    <property type="molecule type" value="Genomic_DNA"/>
</dbReference>
<sequence>MRLITSDEHWPYKEAVLQAYGVEATATPSGRPIRSPRKVAPPSPRYAAVHKVRRLGRVARLVIRLALGTAALLAAALAGSAVNHVVNVPLLEPHHLTDRYRNARKARRTCRFFKDWEAREATTSYTLYGYNFCWPVRTLRVRSPDGLGPGRTPAMAVSLADQVWSLAE</sequence>
<evidence type="ECO:0000256" key="1">
    <source>
        <dbReference type="SAM" id="Phobius"/>
    </source>
</evidence>
<accession>A0A518HFT6</accession>
<proteinExistence type="predicted"/>